<organism evidence="1 2">
    <name type="scientific">Microbacterium esteraromaticum</name>
    <dbReference type="NCBI Taxonomy" id="57043"/>
    <lineage>
        <taxon>Bacteria</taxon>
        <taxon>Bacillati</taxon>
        <taxon>Actinomycetota</taxon>
        <taxon>Actinomycetes</taxon>
        <taxon>Micrococcales</taxon>
        <taxon>Microbacteriaceae</taxon>
        <taxon>Microbacterium</taxon>
    </lineage>
</organism>
<evidence type="ECO:0000313" key="2">
    <source>
        <dbReference type="Proteomes" id="UP000664385"/>
    </source>
</evidence>
<proteinExistence type="predicted"/>
<dbReference type="AlphaFoldDB" id="A0A939IW81"/>
<evidence type="ECO:0000313" key="1">
    <source>
        <dbReference type="EMBL" id="MBN8206438.1"/>
    </source>
</evidence>
<dbReference type="Proteomes" id="UP000664385">
    <property type="component" value="Unassembled WGS sequence"/>
</dbReference>
<sequence>MRGSDADRFCITGVLETETDTENDRVHEYSVTDQTFRAPKVTDAGFFEGGTAFSSRVSYSALRQARSHVRRH</sequence>
<comment type="caution">
    <text evidence="1">The sequence shown here is derived from an EMBL/GenBank/DDBJ whole genome shotgun (WGS) entry which is preliminary data.</text>
</comment>
<name>A0A939IW81_9MICO</name>
<dbReference type="EMBL" id="JAEMWU010000001">
    <property type="protein sequence ID" value="MBN8206438.1"/>
    <property type="molecule type" value="Genomic_DNA"/>
</dbReference>
<accession>A0A939IW81</accession>
<protein>
    <submittedName>
        <fullName evidence="1">Uncharacterized protein</fullName>
    </submittedName>
</protein>
<reference evidence="1" key="1">
    <citation type="submission" date="2020-12" db="EMBL/GenBank/DDBJ databases">
        <title>PHA producing bacteria isolated from mangrove.</title>
        <authorList>
            <person name="Zheng W."/>
            <person name="Yu S."/>
            <person name="Huang Y."/>
        </authorList>
    </citation>
    <scope>NUCLEOTIDE SEQUENCE</scope>
    <source>
        <strain evidence="1">GN8-5</strain>
    </source>
</reference>
<gene>
    <name evidence="1" type="ORF">JF543_10780</name>
</gene>
<dbReference type="RefSeq" id="WP_206824044.1">
    <property type="nucleotide sequence ID" value="NZ_JAEMWU010000001.1"/>
</dbReference>